<dbReference type="AlphaFoldDB" id="A0A9W9NRY0"/>
<accession>A0A9W9NRY0</accession>
<dbReference type="OrthoDB" id="5368934at2759"/>
<proteinExistence type="predicted"/>
<feature type="compositionally biased region" description="Polar residues" evidence="1">
    <location>
        <begin position="111"/>
        <end position="128"/>
    </location>
</feature>
<gene>
    <name evidence="2" type="ORF">N7468_006209</name>
</gene>
<dbReference type="EMBL" id="JAPQKS010000005">
    <property type="protein sequence ID" value="KAJ5224984.1"/>
    <property type="molecule type" value="Genomic_DNA"/>
</dbReference>
<feature type="region of interest" description="Disordered" evidence="1">
    <location>
        <begin position="60"/>
        <end position="130"/>
    </location>
</feature>
<feature type="compositionally biased region" description="Low complexity" evidence="1">
    <location>
        <begin position="152"/>
        <end position="164"/>
    </location>
</feature>
<organism evidence="2 3">
    <name type="scientific">Penicillium chermesinum</name>
    <dbReference type="NCBI Taxonomy" id="63820"/>
    <lineage>
        <taxon>Eukaryota</taxon>
        <taxon>Fungi</taxon>
        <taxon>Dikarya</taxon>
        <taxon>Ascomycota</taxon>
        <taxon>Pezizomycotina</taxon>
        <taxon>Eurotiomycetes</taxon>
        <taxon>Eurotiomycetidae</taxon>
        <taxon>Eurotiales</taxon>
        <taxon>Aspergillaceae</taxon>
        <taxon>Penicillium</taxon>
    </lineage>
</organism>
<evidence type="ECO:0000313" key="2">
    <source>
        <dbReference type="EMBL" id="KAJ5224984.1"/>
    </source>
</evidence>
<sequence length="431" mass="48592">MDQQHLAHWEDTLMGREFWEDAATHEQRPALELQQNQEQGLHTQFPFNQAIEKDTVISTETVPEEDEPTPPAKHRRGVSIPDLPKLRVRTTLRRTSTVTATTSRSELVQRRVQSPASPKTSSTWSPLSSRFPLLGAPKTPKQFSLPESEIPLLSPNKLVPSSSPSPSPRGVRTPGEEQLEGFEQPYFKKFADDRSWEGIPRNVKRLHLDLFIPFTPSAEDDFLAIEEMKPLLGFRQLRSLHISFITNSLQPYIWQAVWANVHLEELELEMAIGPRLDSPCKELWKPIDGSWKMDNRVGGKPVYYGNGGSGEIHPDHGEGEYLDKLAIEKAKIRAVVAGGLTNPRLPIKKLTLNGFIVDADPFLNWFDPQMLRSIHFKANCIDSGFWLPKSMSHVSIRVAKEMDYKPVAAGVIRVDIGRDVKLVDVKPAAAK</sequence>
<keyword evidence="3" id="KW-1185">Reference proteome</keyword>
<reference evidence="2" key="2">
    <citation type="journal article" date="2023" name="IMA Fungus">
        <title>Comparative genomic study of the Penicillium genus elucidates a diverse pangenome and 15 lateral gene transfer events.</title>
        <authorList>
            <person name="Petersen C."/>
            <person name="Sorensen T."/>
            <person name="Nielsen M.R."/>
            <person name="Sondergaard T.E."/>
            <person name="Sorensen J.L."/>
            <person name="Fitzpatrick D.A."/>
            <person name="Frisvad J.C."/>
            <person name="Nielsen K.L."/>
        </authorList>
    </citation>
    <scope>NUCLEOTIDE SEQUENCE</scope>
    <source>
        <strain evidence="2">IBT 19713</strain>
    </source>
</reference>
<dbReference type="GeneID" id="83202808"/>
<evidence type="ECO:0000313" key="3">
    <source>
        <dbReference type="Proteomes" id="UP001150941"/>
    </source>
</evidence>
<reference evidence="2" key="1">
    <citation type="submission" date="2022-11" db="EMBL/GenBank/DDBJ databases">
        <authorList>
            <person name="Petersen C."/>
        </authorList>
    </citation>
    <scope>NUCLEOTIDE SEQUENCE</scope>
    <source>
        <strain evidence="2">IBT 19713</strain>
    </source>
</reference>
<dbReference type="Proteomes" id="UP001150941">
    <property type="component" value="Unassembled WGS sequence"/>
</dbReference>
<dbReference type="RefSeq" id="XP_058328395.1">
    <property type="nucleotide sequence ID" value="XM_058475505.1"/>
</dbReference>
<protein>
    <submittedName>
        <fullName evidence="2">Uncharacterized protein</fullName>
    </submittedName>
</protein>
<comment type="caution">
    <text evidence="2">The sequence shown here is derived from an EMBL/GenBank/DDBJ whole genome shotgun (WGS) entry which is preliminary data.</text>
</comment>
<evidence type="ECO:0000256" key="1">
    <source>
        <dbReference type="SAM" id="MobiDB-lite"/>
    </source>
</evidence>
<feature type="compositionally biased region" description="Low complexity" evidence="1">
    <location>
        <begin position="93"/>
        <end position="105"/>
    </location>
</feature>
<feature type="region of interest" description="Disordered" evidence="1">
    <location>
        <begin position="152"/>
        <end position="178"/>
    </location>
</feature>
<name>A0A9W9NRY0_9EURO</name>